<dbReference type="SUPFAM" id="SSF49503">
    <property type="entry name" value="Cupredoxins"/>
    <property type="match status" value="2"/>
</dbReference>
<dbReference type="InterPro" id="IPR003245">
    <property type="entry name" value="Phytocyanin_dom"/>
</dbReference>
<dbReference type="Pfam" id="PF02298">
    <property type="entry name" value="Cu_bind_like"/>
    <property type="match status" value="1"/>
</dbReference>
<evidence type="ECO:0000313" key="5">
    <source>
        <dbReference type="Proteomes" id="UP000237347"/>
    </source>
</evidence>
<feature type="region of interest" description="Disordered" evidence="1">
    <location>
        <begin position="183"/>
        <end position="210"/>
    </location>
</feature>
<gene>
    <name evidence="4" type="ORF">CFP56_042741</name>
</gene>
<dbReference type="GO" id="GO:0009055">
    <property type="term" value="F:electron transfer activity"/>
    <property type="evidence" value="ECO:0007669"/>
    <property type="project" value="InterPro"/>
</dbReference>
<dbReference type="PROSITE" id="PS51485">
    <property type="entry name" value="PHYTOCYANIN"/>
    <property type="match status" value="1"/>
</dbReference>
<feature type="signal peptide" evidence="2">
    <location>
        <begin position="1"/>
        <end position="23"/>
    </location>
</feature>
<evidence type="ECO:0000259" key="3">
    <source>
        <dbReference type="PROSITE" id="PS51485"/>
    </source>
</evidence>
<dbReference type="Gene3D" id="2.60.40.420">
    <property type="entry name" value="Cupredoxins - blue copper proteins"/>
    <property type="match status" value="2"/>
</dbReference>
<evidence type="ECO:0000256" key="2">
    <source>
        <dbReference type="SAM" id="SignalP"/>
    </source>
</evidence>
<dbReference type="EMBL" id="PKMF04000876">
    <property type="protein sequence ID" value="KAK7817550.1"/>
    <property type="molecule type" value="Genomic_DNA"/>
</dbReference>
<accession>A0AAW0IRZ4</accession>
<dbReference type="PANTHER" id="PTHR33021:SF325">
    <property type="entry name" value="PHYTOCYANIN DOMAIN-CONTAINING PROTEIN"/>
    <property type="match status" value="1"/>
</dbReference>
<dbReference type="GO" id="GO:0005886">
    <property type="term" value="C:plasma membrane"/>
    <property type="evidence" value="ECO:0007669"/>
    <property type="project" value="TreeGrafter"/>
</dbReference>
<comment type="caution">
    <text evidence="4">The sequence shown here is derived from an EMBL/GenBank/DDBJ whole genome shotgun (WGS) entry which is preliminary data.</text>
</comment>
<dbReference type="Proteomes" id="UP000237347">
    <property type="component" value="Unassembled WGS sequence"/>
</dbReference>
<reference evidence="4 5" key="1">
    <citation type="journal article" date="2018" name="Sci. Data">
        <title>The draft genome sequence of cork oak.</title>
        <authorList>
            <person name="Ramos A.M."/>
            <person name="Usie A."/>
            <person name="Barbosa P."/>
            <person name="Barros P.M."/>
            <person name="Capote T."/>
            <person name="Chaves I."/>
            <person name="Simoes F."/>
            <person name="Abreu I."/>
            <person name="Carrasquinho I."/>
            <person name="Faro C."/>
            <person name="Guimaraes J.B."/>
            <person name="Mendonca D."/>
            <person name="Nobrega F."/>
            <person name="Rodrigues L."/>
            <person name="Saibo N.J.M."/>
            <person name="Varela M.C."/>
            <person name="Egas C."/>
            <person name="Matos J."/>
            <person name="Miguel C.M."/>
            <person name="Oliveira M.M."/>
            <person name="Ricardo C.P."/>
            <person name="Goncalves S."/>
        </authorList>
    </citation>
    <scope>NUCLEOTIDE SEQUENCE [LARGE SCALE GENOMIC DNA]</scope>
    <source>
        <strain evidence="5">cv. HL8</strain>
    </source>
</reference>
<feature type="domain" description="Phytocyanin" evidence="3">
    <location>
        <begin position="25"/>
        <end position="178"/>
    </location>
</feature>
<organism evidence="4 5">
    <name type="scientific">Quercus suber</name>
    <name type="common">Cork oak</name>
    <dbReference type="NCBI Taxonomy" id="58331"/>
    <lineage>
        <taxon>Eukaryota</taxon>
        <taxon>Viridiplantae</taxon>
        <taxon>Streptophyta</taxon>
        <taxon>Embryophyta</taxon>
        <taxon>Tracheophyta</taxon>
        <taxon>Spermatophyta</taxon>
        <taxon>Magnoliopsida</taxon>
        <taxon>eudicotyledons</taxon>
        <taxon>Gunneridae</taxon>
        <taxon>Pentapetalae</taxon>
        <taxon>rosids</taxon>
        <taxon>fabids</taxon>
        <taxon>Fagales</taxon>
        <taxon>Fagaceae</taxon>
        <taxon>Quercus</taxon>
    </lineage>
</organism>
<feature type="chain" id="PRO_5044024446" evidence="2">
    <location>
        <begin position="24"/>
        <end position="231"/>
    </location>
</feature>
<protein>
    <submittedName>
        <fullName evidence="4">Early nodulin-like protein 1</fullName>
    </submittedName>
</protein>
<keyword evidence="2" id="KW-0732">Signal</keyword>
<dbReference type="InterPro" id="IPR039391">
    <property type="entry name" value="Phytocyanin-like"/>
</dbReference>
<sequence length="231" mass="24404">MAKIIRLAILAVALFAFLQTTVAVTTHVVGDSTGWTVPPNNNLPFYAVWAAKQTFILGDILHTLNNSCALGQRLAINVTTSPGPTASPVPRTIPENYTVGGNMGWIVPPLVFNFLNGSDDVARVTKEAYNSCNLSTSLALYNNSPAYIPLKNTGEYFFTSTYQYHCALGQKLAINVTGSGTAYPPSSSANSPSGSNGPTASPPSGSTSAAPSRISGRYLFGLLTIAMVVFY</sequence>
<feature type="compositionally biased region" description="Low complexity" evidence="1">
    <location>
        <begin position="184"/>
        <end position="210"/>
    </location>
</feature>
<dbReference type="InterPro" id="IPR008972">
    <property type="entry name" value="Cupredoxin"/>
</dbReference>
<name>A0AAW0IRZ4_QUESU</name>
<keyword evidence="5" id="KW-1185">Reference proteome</keyword>
<evidence type="ECO:0000313" key="4">
    <source>
        <dbReference type="EMBL" id="KAK7817550.1"/>
    </source>
</evidence>
<dbReference type="PANTHER" id="PTHR33021">
    <property type="entry name" value="BLUE COPPER PROTEIN"/>
    <property type="match status" value="1"/>
</dbReference>
<evidence type="ECO:0000256" key="1">
    <source>
        <dbReference type="SAM" id="MobiDB-lite"/>
    </source>
</evidence>
<dbReference type="AlphaFoldDB" id="A0AAW0IRZ4"/>
<proteinExistence type="predicted"/>